<dbReference type="AlphaFoldDB" id="A0A5B2VG46"/>
<dbReference type="InterPro" id="IPR036866">
    <property type="entry name" value="RibonucZ/Hydroxyglut_hydro"/>
</dbReference>
<accession>A0A5B2VG46</accession>
<dbReference type="SUPFAM" id="SSF56281">
    <property type="entry name" value="Metallo-hydrolase/oxidoreductase"/>
    <property type="match status" value="1"/>
</dbReference>
<reference evidence="3 4" key="1">
    <citation type="submission" date="2019-09" db="EMBL/GenBank/DDBJ databases">
        <title>Salinarimonas rosea gen. nov., sp. nov., a new member of the a-2 subgroup of the Proteobacteria.</title>
        <authorList>
            <person name="Liu J."/>
        </authorList>
    </citation>
    <scope>NUCLEOTIDE SEQUENCE [LARGE SCALE GENOMIC DNA]</scope>
    <source>
        <strain evidence="3 4">BN140002</strain>
    </source>
</reference>
<proteinExistence type="inferred from homology"/>
<evidence type="ECO:0000259" key="2">
    <source>
        <dbReference type="SMART" id="SM00849"/>
    </source>
</evidence>
<gene>
    <name evidence="3" type="ORF">F0L46_10840</name>
</gene>
<dbReference type="CDD" id="cd16282">
    <property type="entry name" value="metallo-hydrolase-like_MBL-fold"/>
    <property type="match status" value="1"/>
</dbReference>
<protein>
    <submittedName>
        <fullName evidence="3">Quinoprotein relay system zinc metallohydrolase 2</fullName>
    </submittedName>
</protein>
<dbReference type="GO" id="GO:0017001">
    <property type="term" value="P:antibiotic catabolic process"/>
    <property type="evidence" value="ECO:0007669"/>
    <property type="project" value="UniProtKB-ARBA"/>
</dbReference>
<dbReference type="PANTHER" id="PTHR42951:SF4">
    <property type="entry name" value="ACYL-COENZYME A THIOESTERASE MBLAC2"/>
    <property type="match status" value="1"/>
</dbReference>
<keyword evidence="3" id="KW-0378">Hydrolase</keyword>
<dbReference type="SMART" id="SM00849">
    <property type="entry name" value="Lactamase_B"/>
    <property type="match status" value="1"/>
</dbReference>
<dbReference type="InterPro" id="IPR030829">
    <property type="entry name" value="SoxH-rel_PQQ_2"/>
</dbReference>
<evidence type="ECO:0000313" key="4">
    <source>
        <dbReference type="Proteomes" id="UP000323142"/>
    </source>
</evidence>
<dbReference type="NCBIfam" id="TIGR04559">
    <property type="entry name" value="SoxH_rel_PQQ_2"/>
    <property type="match status" value="1"/>
</dbReference>
<organism evidence="3 4">
    <name type="scientific">Salinarimonas soli</name>
    <dbReference type="NCBI Taxonomy" id="1638099"/>
    <lineage>
        <taxon>Bacteria</taxon>
        <taxon>Pseudomonadati</taxon>
        <taxon>Pseudomonadota</taxon>
        <taxon>Alphaproteobacteria</taxon>
        <taxon>Hyphomicrobiales</taxon>
        <taxon>Salinarimonadaceae</taxon>
        <taxon>Salinarimonas</taxon>
    </lineage>
</organism>
<dbReference type="Gene3D" id="3.60.15.10">
    <property type="entry name" value="Ribonuclease Z/Hydroxyacylglutathione hydrolase-like"/>
    <property type="match status" value="1"/>
</dbReference>
<comment type="caution">
    <text evidence="3">The sequence shown here is derived from an EMBL/GenBank/DDBJ whole genome shotgun (WGS) entry which is preliminary data.</text>
</comment>
<sequence length="311" mass="32800">MPHGARRLALVLGVCTGLAGRAAAQAPEPLPMQEVAPGVFVYAAPIALAAPDNHGAIANLGFIVGRDAVAVVDTGGSFDTGRRLVAAVRARTALPIRYAIDTHVHPDHLLGNAALVAEEAQIVGHANLPAALAARRDAYLDAGRRLIGGAFAGTEAVAPTILVADTLALDLGGRVLRLEAWPTAHTNTDITVLDEATGTWFLGDLLFVGHIPALDGRLKGWLATLQRLKARSAARIVPGHGPPSVPWPAAAEPMERYLTGLERDVRTMIREGRTLGEAAERAGEAEAGRWSLFEAFAARNATSAFQELEWE</sequence>
<evidence type="ECO:0000256" key="1">
    <source>
        <dbReference type="ARBA" id="ARBA00005250"/>
    </source>
</evidence>
<feature type="domain" description="Metallo-beta-lactamase" evidence="2">
    <location>
        <begin position="57"/>
        <end position="240"/>
    </location>
</feature>
<dbReference type="PANTHER" id="PTHR42951">
    <property type="entry name" value="METALLO-BETA-LACTAMASE DOMAIN-CONTAINING"/>
    <property type="match status" value="1"/>
</dbReference>
<name>A0A5B2VG46_9HYPH</name>
<dbReference type="OrthoDB" id="420651at2"/>
<dbReference type="EMBL" id="VUOA01000019">
    <property type="protein sequence ID" value="KAA2237598.1"/>
    <property type="molecule type" value="Genomic_DNA"/>
</dbReference>
<evidence type="ECO:0000313" key="3">
    <source>
        <dbReference type="EMBL" id="KAA2237598.1"/>
    </source>
</evidence>
<reference evidence="3 4" key="2">
    <citation type="submission" date="2019-09" db="EMBL/GenBank/DDBJ databases">
        <authorList>
            <person name="Jin C."/>
        </authorList>
    </citation>
    <scope>NUCLEOTIDE SEQUENCE [LARGE SCALE GENOMIC DNA]</scope>
    <source>
        <strain evidence="3 4">BN140002</strain>
    </source>
</reference>
<comment type="similarity">
    <text evidence="1">Belongs to the metallo-beta-lactamase superfamily. Class-B beta-lactamase family.</text>
</comment>
<keyword evidence="4" id="KW-1185">Reference proteome</keyword>
<dbReference type="InterPro" id="IPR050855">
    <property type="entry name" value="NDM-1-like"/>
</dbReference>
<dbReference type="Pfam" id="PF00753">
    <property type="entry name" value="Lactamase_B"/>
    <property type="match status" value="1"/>
</dbReference>
<dbReference type="InterPro" id="IPR001279">
    <property type="entry name" value="Metallo-B-lactamas"/>
</dbReference>
<dbReference type="Proteomes" id="UP000323142">
    <property type="component" value="Unassembled WGS sequence"/>
</dbReference>
<dbReference type="GO" id="GO:0016787">
    <property type="term" value="F:hydrolase activity"/>
    <property type="evidence" value="ECO:0007669"/>
    <property type="project" value="UniProtKB-KW"/>
</dbReference>